<dbReference type="Proteomes" id="UP000053890">
    <property type="component" value="Unassembled WGS sequence"/>
</dbReference>
<dbReference type="Pfam" id="PF08265">
    <property type="entry name" value="YL1_C"/>
    <property type="match status" value="1"/>
</dbReference>
<organism evidence="7 8">
    <name type="scientific">Rhodotorula graminis (strain WP1)</name>
    <dbReference type="NCBI Taxonomy" id="578459"/>
    <lineage>
        <taxon>Eukaryota</taxon>
        <taxon>Fungi</taxon>
        <taxon>Dikarya</taxon>
        <taxon>Basidiomycota</taxon>
        <taxon>Pucciniomycotina</taxon>
        <taxon>Microbotryomycetes</taxon>
        <taxon>Sporidiobolales</taxon>
        <taxon>Sporidiobolaceae</taxon>
        <taxon>Rhodotorula</taxon>
    </lineage>
</organism>
<evidence type="ECO:0000256" key="3">
    <source>
        <dbReference type="ARBA" id="ARBA00023163"/>
    </source>
</evidence>
<evidence type="ECO:0000313" key="8">
    <source>
        <dbReference type="Proteomes" id="UP000053890"/>
    </source>
</evidence>
<dbReference type="GeneID" id="28977380"/>
<keyword evidence="4" id="KW-0539">Nucleus</keyword>
<feature type="region of interest" description="Disordered" evidence="5">
    <location>
        <begin position="68"/>
        <end position="95"/>
    </location>
</feature>
<evidence type="ECO:0000259" key="6">
    <source>
        <dbReference type="SMART" id="SM00993"/>
    </source>
</evidence>
<dbReference type="OMA" id="HSKHYCD"/>
<dbReference type="GO" id="GO:0031011">
    <property type="term" value="C:Ino80 complex"/>
    <property type="evidence" value="ECO:0007669"/>
    <property type="project" value="InterPro"/>
</dbReference>
<name>A0A194S1T0_RHOGW</name>
<gene>
    <name evidence="7" type="ORF">RHOBADRAFT_53644</name>
</gene>
<sequence length="184" mass="20508">MHGPPYTADEFNFADAPRPFRNPNYSRPGQGAGQGKRNKSLKQILALERERVDRLLEDRKLRVLASIDEDLGPAPTPAQDADMQGEGTAAAREPTEADIARAAETERRLQDAFQEVISYASIEAPPSLLPQKRYCDVTGLEAKYTDPKSTLRYHNPEVYDVLRTFQPAVIQAYLAVRGQGVVLR</sequence>
<feature type="region of interest" description="Disordered" evidence="5">
    <location>
        <begin position="1"/>
        <end position="42"/>
    </location>
</feature>
<dbReference type="OrthoDB" id="49520at2759"/>
<evidence type="ECO:0000256" key="5">
    <source>
        <dbReference type="SAM" id="MobiDB-lite"/>
    </source>
</evidence>
<dbReference type="PANTHER" id="PTHR31200:SF1">
    <property type="entry name" value="INO80 COMPLEX SUBUNIT C"/>
    <property type="match status" value="1"/>
</dbReference>
<evidence type="ECO:0000256" key="1">
    <source>
        <dbReference type="ARBA" id="ARBA00004123"/>
    </source>
</evidence>
<dbReference type="RefSeq" id="XP_018270737.1">
    <property type="nucleotide sequence ID" value="XM_018416932.1"/>
</dbReference>
<evidence type="ECO:0000256" key="2">
    <source>
        <dbReference type="ARBA" id="ARBA00023015"/>
    </source>
</evidence>
<evidence type="ECO:0000313" key="7">
    <source>
        <dbReference type="EMBL" id="KPV74688.1"/>
    </source>
</evidence>
<reference evidence="7 8" key="1">
    <citation type="journal article" date="2015" name="Front. Microbiol.">
        <title>Genome sequence of the plant growth promoting endophytic yeast Rhodotorula graminis WP1.</title>
        <authorList>
            <person name="Firrincieli A."/>
            <person name="Otillar R."/>
            <person name="Salamov A."/>
            <person name="Schmutz J."/>
            <person name="Khan Z."/>
            <person name="Redman R.S."/>
            <person name="Fleck N.D."/>
            <person name="Lindquist E."/>
            <person name="Grigoriev I.V."/>
            <person name="Doty S.L."/>
        </authorList>
    </citation>
    <scope>NUCLEOTIDE SEQUENCE [LARGE SCALE GENOMIC DNA]</scope>
    <source>
        <strain evidence="7 8">WP1</strain>
    </source>
</reference>
<dbReference type="STRING" id="578459.A0A194S1T0"/>
<dbReference type="InterPro" id="IPR013272">
    <property type="entry name" value="Vps72/YL1_C"/>
</dbReference>
<dbReference type="GO" id="GO:0006338">
    <property type="term" value="P:chromatin remodeling"/>
    <property type="evidence" value="ECO:0007669"/>
    <property type="project" value="InterPro"/>
</dbReference>
<protein>
    <recommendedName>
        <fullName evidence="6">Vps72/YL1 C-terminal domain-containing protein</fullName>
    </recommendedName>
</protein>
<dbReference type="EMBL" id="KQ474079">
    <property type="protein sequence ID" value="KPV74688.1"/>
    <property type="molecule type" value="Genomic_DNA"/>
</dbReference>
<feature type="domain" description="Vps72/YL1 C-terminal" evidence="6">
    <location>
        <begin position="133"/>
        <end position="162"/>
    </location>
</feature>
<accession>A0A194S1T0</accession>
<keyword evidence="3" id="KW-0804">Transcription</keyword>
<dbReference type="PANTHER" id="PTHR31200">
    <property type="entry name" value="INO80 COMPLEX SUBUNIT C"/>
    <property type="match status" value="1"/>
</dbReference>
<dbReference type="SMART" id="SM00993">
    <property type="entry name" value="YL1_C"/>
    <property type="match status" value="1"/>
</dbReference>
<keyword evidence="2" id="KW-0805">Transcription regulation</keyword>
<evidence type="ECO:0000256" key="4">
    <source>
        <dbReference type="ARBA" id="ARBA00023242"/>
    </source>
</evidence>
<keyword evidence="8" id="KW-1185">Reference proteome</keyword>
<dbReference type="InterPro" id="IPR029525">
    <property type="entry name" value="INO80C/Ies6"/>
</dbReference>
<proteinExistence type="predicted"/>
<comment type="subcellular location">
    <subcellularLocation>
        <location evidence="1">Nucleus</location>
    </subcellularLocation>
</comment>
<dbReference type="AlphaFoldDB" id="A0A194S1T0"/>